<evidence type="ECO:0000313" key="3">
    <source>
        <dbReference type="Proteomes" id="UP000054709"/>
    </source>
</evidence>
<keyword evidence="1" id="KW-0812">Transmembrane</keyword>
<dbReference type="Proteomes" id="UP000054709">
    <property type="component" value="Unassembled WGS sequence"/>
</dbReference>
<protein>
    <submittedName>
        <fullName evidence="2">Uncharacterized protein</fullName>
    </submittedName>
</protein>
<dbReference type="AlphaFoldDB" id="A0A0W1ARA1"/>
<name>A0A0W1ARA1_9BACL</name>
<gene>
    <name evidence="2" type="ORF">UQ64_27205</name>
</gene>
<comment type="caution">
    <text evidence="2">The sequence shown here is derived from an EMBL/GenBank/DDBJ whole genome shotgun (WGS) entry which is preliminary data.</text>
</comment>
<accession>A0A0W1ARA1</accession>
<organism evidence="2 3">
    <name type="scientific">Paenibacillus etheri</name>
    <dbReference type="NCBI Taxonomy" id="1306852"/>
    <lineage>
        <taxon>Bacteria</taxon>
        <taxon>Bacillati</taxon>
        <taxon>Bacillota</taxon>
        <taxon>Bacilli</taxon>
        <taxon>Bacillales</taxon>
        <taxon>Paenibacillaceae</taxon>
        <taxon>Paenibacillus</taxon>
    </lineage>
</organism>
<evidence type="ECO:0000256" key="1">
    <source>
        <dbReference type="SAM" id="Phobius"/>
    </source>
</evidence>
<evidence type="ECO:0000313" key="2">
    <source>
        <dbReference type="EMBL" id="KTD83863.1"/>
    </source>
</evidence>
<keyword evidence="3" id="KW-1185">Reference proteome</keyword>
<dbReference type="EMBL" id="LCZJ02000037">
    <property type="protein sequence ID" value="KTD83863.1"/>
    <property type="molecule type" value="Genomic_DNA"/>
</dbReference>
<proteinExistence type="predicted"/>
<dbReference type="CDD" id="cd00761">
    <property type="entry name" value="Glyco_tranf_GTA_type"/>
    <property type="match status" value="1"/>
</dbReference>
<dbReference type="RefSeq" id="WP_060625953.1">
    <property type="nucleotide sequence ID" value="NZ_LCZJ02000037.1"/>
</dbReference>
<dbReference type="OrthoDB" id="2990399at2"/>
<keyword evidence="1" id="KW-0472">Membrane</keyword>
<sequence length="148" mass="16621">MVAQLIWIAAVYVSAAVIIHILHNRQKVRKTPQSVKWIHYIFITRNHASVVEWYIRALTFQAFLTGKRFRVTFMDDDSSDGTLGIVSRMAASGCSIDLATSMYTFQVSEEGLQQQGIVVDLRLSGQSVSLPFMGMAGSRGCESKRDRF</sequence>
<reference evidence="2 3" key="1">
    <citation type="journal article" date="2015" name="Int. Biodeterior. Biodegradation">
        <title>Physiological and genetic screening methods for the isolation of methyl tert-butyl ether-degrading bacteria for bioremediation purposes.</title>
        <authorList>
            <person name="Guisado I.M."/>
            <person name="Purswani J."/>
            <person name="Gonzalez Lopez J."/>
            <person name="Pozo C."/>
        </authorList>
    </citation>
    <scope>NUCLEOTIDE SEQUENCE [LARGE SCALE GENOMIC DNA]</scope>
    <source>
        <strain evidence="2 3">SH7</strain>
    </source>
</reference>
<feature type="transmembrane region" description="Helical" evidence="1">
    <location>
        <begin position="6"/>
        <end position="23"/>
    </location>
</feature>
<keyword evidence="1" id="KW-1133">Transmembrane helix</keyword>